<gene>
    <name evidence="2" type="ORF">EgrG_001141300</name>
</gene>
<evidence type="ECO:0000256" key="1">
    <source>
        <dbReference type="SAM" id="MobiDB-lite"/>
    </source>
</evidence>
<feature type="region of interest" description="Disordered" evidence="1">
    <location>
        <begin position="1"/>
        <end position="54"/>
    </location>
</feature>
<reference evidence="2 3" key="1">
    <citation type="journal article" date="2013" name="Nature">
        <title>The genomes of four tapeworm species reveal adaptations to parasitism.</title>
        <authorList>
            <person name="Tsai I.J."/>
            <person name="Zarowiecki M."/>
            <person name="Holroyd N."/>
            <person name="Garciarrubio A."/>
            <person name="Sanchez-Flores A."/>
            <person name="Brooks K.L."/>
            <person name="Tracey A."/>
            <person name="Bobes R.J."/>
            <person name="Fragoso G."/>
            <person name="Sciutto E."/>
            <person name="Aslett M."/>
            <person name="Beasley H."/>
            <person name="Bennett H.M."/>
            <person name="Cai J."/>
            <person name="Camicia F."/>
            <person name="Clark R."/>
            <person name="Cucher M."/>
            <person name="De Silva N."/>
            <person name="Day T.A."/>
            <person name="Deplazes P."/>
            <person name="Estrada K."/>
            <person name="Fernandez C."/>
            <person name="Holland P.W."/>
            <person name="Hou J."/>
            <person name="Hu S."/>
            <person name="Huckvale T."/>
            <person name="Hung S.S."/>
            <person name="Kamenetzky L."/>
            <person name="Keane J.A."/>
            <person name="Kiss F."/>
            <person name="Koziol U."/>
            <person name="Lambert O."/>
            <person name="Liu K."/>
            <person name="Luo X."/>
            <person name="Luo Y."/>
            <person name="Macchiaroli N."/>
            <person name="Nichol S."/>
            <person name="Paps J."/>
            <person name="Parkinson J."/>
            <person name="Pouchkina-Stantcheva N."/>
            <person name="Riddiford N."/>
            <person name="Rosenzvit M."/>
            <person name="Salinas G."/>
            <person name="Wasmuth J.D."/>
            <person name="Zamanian M."/>
            <person name="Zheng Y."/>
            <person name="Cai X."/>
            <person name="Soberon X."/>
            <person name="Olson P.D."/>
            <person name="Laclette J.P."/>
            <person name="Brehm K."/>
            <person name="Berriman M."/>
            <person name="Garciarrubio A."/>
            <person name="Bobes R.J."/>
            <person name="Fragoso G."/>
            <person name="Sanchez-Flores A."/>
            <person name="Estrada K."/>
            <person name="Cevallos M.A."/>
            <person name="Morett E."/>
            <person name="Gonzalez V."/>
            <person name="Portillo T."/>
            <person name="Ochoa-Leyva A."/>
            <person name="Jose M.V."/>
            <person name="Sciutto E."/>
            <person name="Landa A."/>
            <person name="Jimenez L."/>
            <person name="Valdes V."/>
            <person name="Carrero J.C."/>
            <person name="Larralde C."/>
            <person name="Morales-Montor J."/>
            <person name="Limon-Lason J."/>
            <person name="Soberon X."/>
            <person name="Laclette J.P."/>
        </authorList>
    </citation>
    <scope>NUCLEOTIDE SEQUENCE [LARGE SCALE GENOMIC DNA]</scope>
</reference>
<reference evidence="4" key="3">
    <citation type="submission" date="2020-10" db="UniProtKB">
        <authorList>
            <consortium name="WormBaseParasite"/>
        </authorList>
    </citation>
    <scope>IDENTIFICATION</scope>
</reference>
<accession>A0A068WQC8</accession>
<evidence type="ECO:0000313" key="4">
    <source>
        <dbReference type="WBParaSite" id="EgrG_001141300"/>
    </source>
</evidence>
<name>A0A068WQC8_ECHGR</name>
<feature type="compositionally biased region" description="Low complexity" evidence="1">
    <location>
        <begin position="16"/>
        <end position="34"/>
    </location>
</feature>
<protein>
    <submittedName>
        <fullName evidence="2 4">Pfam-B_17098 domain containing protein</fullName>
    </submittedName>
</protein>
<dbReference type="WBParaSite" id="EgrG_001141300">
    <property type="protein sequence ID" value="EgrG_001141300"/>
    <property type="gene ID" value="EgrG_001141300"/>
</dbReference>
<reference evidence="2" key="2">
    <citation type="submission" date="2014-06" db="EMBL/GenBank/DDBJ databases">
        <authorList>
            <person name="Aslett M."/>
        </authorList>
    </citation>
    <scope>NUCLEOTIDE SEQUENCE</scope>
</reference>
<organism evidence="2">
    <name type="scientific">Echinococcus granulosus</name>
    <name type="common">Hydatid tapeworm</name>
    <dbReference type="NCBI Taxonomy" id="6210"/>
    <lineage>
        <taxon>Eukaryota</taxon>
        <taxon>Metazoa</taxon>
        <taxon>Spiralia</taxon>
        <taxon>Lophotrochozoa</taxon>
        <taxon>Platyhelminthes</taxon>
        <taxon>Cestoda</taxon>
        <taxon>Eucestoda</taxon>
        <taxon>Cyclophyllidea</taxon>
        <taxon>Taeniidae</taxon>
        <taxon>Echinococcus</taxon>
        <taxon>Echinococcus granulosus group</taxon>
    </lineage>
</organism>
<evidence type="ECO:0000313" key="2">
    <source>
        <dbReference type="EMBL" id="CDS20713.1"/>
    </source>
</evidence>
<proteinExistence type="predicted"/>
<dbReference type="Proteomes" id="UP000492820">
    <property type="component" value="Unassembled WGS sequence"/>
</dbReference>
<sequence length="137" mass="14880">MLLSSAPNTRKKQRHTAASALKTPTAAAAAAAAAVPDPLAMDEKQTTNNENEDEEIEVWGGGVAGEMRVDEGTPVPPLHFNYPLSLSFYLVNRSDHHQRLFKKRSTASRAVCENAIQMLLCSPLITNRLSAIRLVGL</sequence>
<dbReference type="AlphaFoldDB" id="A0A068WQC8"/>
<dbReference type="EMBL" id="LK028581">
    <property type="protein sequence ID" value="CDS20713.1"/>
    <property type="molecule type" value="Genomic_DNA"/>
</dbReference>
<evidence type="ECO:0000313" key="3">
    <source>
        <dbReference type="Proteomes" id="UP000492820"/>
    </source>
</evidence>